<organism evidence="1 2">
    <name type="scientific">Aeromonas phage 65.2</name>
    <dbReference type="NCBI Taxonomy" id="1932896"/>
    <lineage>
        <taxon>Viruses</taxon>
        <taxon>Duplodnaviria</taxon>
        <taxon>Heunggongvirae</taxon>
        <taxon>Uroviricota</taxon>
        <taxon>Caudoviricetes</taxon>
        <taxon>Pantevenvirales</taxon>
        <taxon>Straboviridae</taxon>
        <taxon>Emmerichvirinae</taxon>
        <taxon>Ishigurovirus</taxon>
        <taxon>Ishigurovirus osborne</taxon>
    </lineage>
</organism>
<name>A0A219YCA7_9CAUD</name>
<evidence type="ECO:0000313" key="2">
    <source>
        <dbReference type="Proteomes" id="UP000225215"/>
    </source>
</evidence>
<reference evidence="1 2" key="1">
    <citation type="journal article" date="2017" name="Sci. Rep.">
        <title>Characterization and diversity of phages infecting Aeromonas salmonicida subsp. salmonicida.</title>
        <authorList>
            <person name="Vincent A.T."/>
            <person name="Paquet V.E."/>
            <person name="Bernatchez A."/>
            <person name="Tremblay D.M."/>
            <person name="Moineau S."/>
            <person name="Charette S.J."/>
        </authorList>
    </citation>
    <scope>NUCLEOTIDE SEQUENCE [LARGE SCALE GENOMIC DNA]</scope>
</reference>
<proteinExistence type="predicted"/>
<evidence type="ECO:0000313" key="1">
    <source>
        <dbReference type="EMBL" id="APU01572.1"/>
    </source>
</evidence>
<sequence length="109" mass="12551">MTNNEILNNQEFGQMMTVVESTPELKKQLSVLVHQHVKGATKHNQILSLVYGTNPDLAFKFSASRYVRVTGAIHRNRKCSIGYITQMVYEELEKYEKFLKKPIAMGEIF</sequence>
<protein>
    <submittedName>
        <fullName evidence="1">Uncharacterized protein</fullName>
    </submittedName>
</protein>
<accession>A0A219YCA7</accession>
<dbReference type="Proteomes" id="UP000225215">
    <property type="component" value="Segment"/>
</dbReference>
<dbReference type="EMBL" id="KY290955">
    <property type="protein sequence ID" value="APU01572.1"/>
    <property type="molecule type" value="Genomic_DNA"/>
</dbReference>